<keyword evidence="1" id="KW-0812">Transmembrane</keyword>
<evidence type="ECO:0008006" key="4">
    <source>
        <dbReference type="Google" id="ProtNLM"/>
    </source>
</evidence>
<protein>
    <recommendedName>
        <fullName evidence="4">Type II secretion system protein GspG C-terminal domain-containing protein</fullName>
    </recommendedName>
</protein>
<keyword evidence="1" id="KW-0472">Membrane</keyword>
<dbReference type="Proteomes" id="UP000177905">
    <property type="component" value="Unassembled WGS sequence"/>
</dbReference>
<reference evidence="2 3" key="1">
    <citation type="journal article" date="2016" name="Nat. Commun.">
        <title>Thousands of microbial genomes shed light on interconnected biogeochemical processes in an aquifer system.</title>
        <authorList>
            <person name="Anantharaman K."/>
            <person name="Brown C.T."/>
            <person name="Hug L.A."/>
            <person name="Sharon I."/>
            <person name="Castelle C.J."/>
            <person name="Probst A.J."/>
            <person name="Thomas B.C."/>
            <person name="Singh A."/>
            <person name="Wilkins M.J."/>
            <person name="Karaoz U."/>
            <person name="Brodie E.L."/>
            <person name="Williams K.H."/>
            <person name="Hubbard S.S."/>
            <person name="Banfield J.F."/>
        </authorList>
    </citation>
    <scope>NUCLEOTIDE SEQUENCE [LARGE SCALE GENOMIC DNA]</scope>
</reference>
<dbReference type="PROSITE" id="PS00409">
    <property type="entry name" value="PROKAR_NTER_METHYL"/>
    <property type="match status" value="1"/>
</dbReference>
<dbReference type="Gene3D" id="3.30.700.10">
    <property type="entry name" value="Glycoprotein, Type 4 Pilin"/>
    <property type="match status" value="1"/>
</dbReference>
<comment type="caution">
    <text evidence="2">The sequence shown here is derived from an EMBL/GenBank/DDBJ whole genome shotgun (WGS) entry which is preliminary data.</text>
</comment>
<proteinExistence type="predicted"/>
<evidence type="ECO:0000313" key="2">
    <source>
        <dbReference type="EMBL" id="OGC15823.1"/>
    </source>
</evidence>
<dbReference type="InterPro" id="IPR012902">
    <property type="entry name" value="N_methyl_site"/>
</dbReference>
<evidence type="ECO:0000313" key="3">
    <source>
        <dbReference type="Proteomes" id="UP000177905"/>
    </source>
</evidence>
<dbReference type="EMBL" id="MEUA01000017">
    <property type="protein sequence ID" value="OGC15823.1"/>
    <property type="molecule type" value="Genomic_DNA"/>
</dbReference>
<feature type="transmembrane region" description="Helical" evidence="1">
    <location>
        <begin position="12"/>
        <end position="31"/>
    </location>
</feature>
<dbReference type="AlphaFoldDB" id="A0A1F4S7V2"/>
<sequence>MLKLINMKAGYTLIELVIVIVLIGFFAAMVLPRFVSLNHETRLAAAKGALGSIRSAVAIRYIINATIEGFDAVPDNITPEMFQNREVPIEPLTNTNEVTIVSSLEDIVVGGVGWAYDNVNGKVWINNPNYINF</sequence>
<dbReference type="Pfam" id="PF07963">
    <property type="entry name" value="N_methyl"/>
    <property type="match status" value="1"/>
</dbReference>
<dbReference type="InterPro" id="IPR045584">
    <property type="entry name" value="Pilin-like"/>
</dbReference>
<dbReference type="SUPFAM" id="SSF54523">
    <property type="entry name" value="Pili subunits"/>
    <property type="match status" value="1"/>
</dbReference>
<accession>A0A1F4S7V2</accession>
<evidence type="ECO:0000256" key="1">
    <source>
        <dbReference type="SAM" id="Phobius"/>
    </source>
</evidence>
<dbReference type="NCBIfam" id="TIGR02532">
    <property type="entry name" value="IV_pilin_GFxxxE"/>
    <property type="match status" value="1"/>
</dbReference>
<name>A0A1F4S7V2_UNCSA</name>
<keyword evidence="1" id="KW-1133">Transmembrane helix</keyword>
<gene>
    <name evidence="2" type="ORF">A2290_05755</name>
</gene>
<organism evidence="2 3">
    <name type="scientific">candidate division WOR-1 bacterium RIFOXYB2_FULL_36_35</name>
    <dbReference type="NCBI Taxonomy" id="1802578"/>
    <lineage>
        <taxon>Bacteria</taxon>
        <taxon>Bacillati</taxon>
        <taxon>Saganbacteria</taxon>
    </lineage>
</organism>